<dbReference type="EMBL" id="JARJGR010000323">
    <property type="protein sequence ID" value="MDF3636049.1"/>
    <property type="molecule type" value="Genomic_DNA"/>
</dbReference>
<dbReference type="RefSeq" id="WP_276200981.1">
    <property type="nucleotide sequence ID" value="NZ_JARJGR010000323.1"/>
</dbReference>
<name>A0AAW6NHR8_ENTCL</name>
<dbReference type="GO" id="GO:0005886">
    <property type="term" value="C:plasma membrane"/>
    <property type="evidence" value="ECO:0007669"/>
    <property type="project" value="TreeGrafter"/>
</dbReference>
<dbReference type="Gene3D" id="1.20.1640.10">
    <property type="entry name" value="Multidrug efflux transporter AcrB transmembrane domain"/>
    <property type="match status" value="1"/>
</dbReference>
<evidence type="ECO:0000313" key="1">
    <source>
        <dbReference type="EMBL" id="MDF3636049.1"/>
    </source>
</evidence>
<dbReference type="PANTHER" id="PTHR32063:SF19">
    <property type="entry name" value="CATION EFFLUX SYSTEM PROTEIN CUSA"/>
    <property type="match status" value="1"/>
</dbReference>
<evidence type="ECO:0000313" key="2">
    <source>
        <dbReference type="Proteomes" id="UP001215180"/>
    </source>
</evidence>
<dbReference type="Gene3D" id="3.30.70.1430">
    <property type="entry name" value="Multidrug efflux transporter AcrB pore domain"/>
    <property type="match status" value="1"/>
</dbReference>
<feature type="non-terminal residue" evidence="1">
    <location>
        <position position="179"/>
    </location>
</feature>
<sequence>MIAAVIRASLRNRLLVILAALMMASWGWWAVQRAPLDALPDLSDVQVIIKASYPGKAPQVIEDQVTWPLTTSMLSVPGAKTVRGFSMFGDAYVYVLFEDGTDLYWARSRVLEYLSQVQAQFPPGVKVSLGPDATGVGWIYEYALIDRSGKHSLADLRALQDWTLKFELKTVPNVSEVAI</sequence>
<accession>A0AAW6NHR8</accession>
<dbReference type="PANTHER" id="PTHR32063">
    <property type="match status" value="1"/>
</dbReference>
<dbReference type="InterPro" id="IPR001036">
    <property type="entry name" value="Acrflvin-R"/>
</dbReference>
<dbReference type="Pfam" id="PF00873">
    <property type="entry name" value="ACR_tran"/>
    <property type="match status" value="1"/>
</dbReference>
<dbReference type="SUPFAM" id="SSF82693">
    <property type="entry name" value="Multidrug efflux transporter AcrB pore domain, PN1, PN2, PC1 and PC2 subdomains"/>
    <property type="match status" value="1"/>
</dbReference>
<dbReference type="AlphaFoldDB" id="A0AAW6NHR8"/>
<gene>
    <name evidence="1" type="ORF">P3S46_02295</name>
</gene>
<protein>
    <submittedName>
        <fullName evidence="1">Efflux RND transporter permease subunit</fullName>
    </submittedName>
</protein>
<organism evidence="1 2">
    <name type="scientific">Enterobacter cloacae</name>
    <dbReference type="NCBI Taxonomy" id="550"/>
    <lineage>
        <taxon>Bacteria</taxon>
        <taxon>Pseudomonadati</taxon>
        <taxon>Pseudomonadota</taxon>
        <taxon>Gammaproteobacteria</taxon>
        <taxon>Enterobacterales</taxon>
        <taxon>Enterobacteriaceae</taxon>
        <taxon>Enterobacter</taxon>
        <taxon>Enterobacter cloacae complex</taxon>
    </lineage>
</organism>
<proteinExistence type="predicted"/>
<reference evidence="1" key="1">
    <citation type="submission" date="2023-03" db="EMBL/GenBank/DDBJ databases">
        <title>A Study on Prevalence and Characterization of Enterobacter cloacae strains in China.</title>
        <authorList>
            <person name="Zheng Z."/>
        </authorList>
    </citation>
    <scope>NUCLEOTIDE SEQUENCE</scope>
    <source>
        <strain evidence="1">EC77</strain>
    </source>
</reference>
<dbReference type="Proteomes" id="UP001215180">
    <property type="component" value="Unassembled WGS sequence"/>
</dbReference>
<comment type="caution">
    <text evidence="1">The sequence shown here is derived from an EMBL/GenBank/DDBJ whole genome shotgun (WGS) entry which is preliminary data.</text>
</comment>
<dbReference type="Gene3D" id="3.30.70.1320">
    <property type="entry name" value="Multidrug efflux transporter AcrB pore domain like"/>
    <property type="match status" value="1"/>
</dbReference>
<dbReference type="GO" id="GO:0042910">
    <property type="term" value="F:xenobiotic transmembrane transporter activity"/>
    <property type="evidence" value="ECO:0007669"/>
    <property type="project" value="TreeGrafter"/>
</dbReference>